<keyword evidence="2" id="KW-1185">Reference proteome</keyword>
<accession>A0A553NU40</accession>
<reference evidence="1 2" key="1">
    <citation type="journal article" date="2018" name="Nat. Ecol. Evol.">
        <title>Genomic signatures of mitonuclear coevolution across populations of Tigriopus californicus.</title>
        <authorList>
            <person name="Barreto F.S."/>
            <person name="Watson E.T."/>
            <person name="Lima T.G."/>
            <person name="Willett C.S."/>
            <person name="Edmands S."/>
            <person name="Li W."/>
            <person name="Burton R.S."/>
        </authorList>
    </citation>
    <scope>NUCLEOTIDE SEQUENCE [LARGE SCALE GENOMIC DNA]</scope>
    <source>
        <strain evidence="1 2">San Diego</strain>
    </source>
</reference>
<evidence type="ECO:0000313" key="2">
    <source>
        <dbReference type="Proteomes" id="UP000318571"/>
    </source>
</evidence>
<dbReference type="Proteomes" id="UP000318571">
    <property type="component" value="Chromosome 1"/>
</dbReference>
<gene>
    <name evidence="1" type="ORF">TCAL_15160</name>
</gene>
<evidence type="ECO:0000313" key="1">
    <source>
        <dbReference type="EMBL" id="TRY68926.1"/>
    </source>
</evidence>
<comment type="caution">
    <text evidence="1">The sequence shown here is derived from an EMBL/GenBank/DDBJ whole genome shotgun (WGS) entry which is preliminary data.</text>
</comment>
<organism evidence="1 2">
    <name type="scientific">Tigriopus californicus</name>
    <name type="common">Marine copepod</name>
    <dbReference type="NCBI Taxonomy" id="6832"/>
    <lineage>
        <taxon>Eukaryota</taxon>
        <taxon>Metazoa</taxon>
        <taxon>Ecdysozoa</taxon>
        <taxon>Arthropoda</taxon>
        <taxon>Crustacea</taxon>
        <taxon>Multicrustacea</taxon>
        <taxon>Hexanauplia</taxon>
        <taxon>Copepoda</taxon>
        <taxon>Harpacticoida</taxon>
        <taxon>Harpacticidae</taxon>
        <taxon>Tigriopus</taxon>
    </lineage>
</organism>
<sequence length="113" mass="12972">MPPLNQRGKKLTECTKLERSSEQAKEEVFKEVKVCHWLGEIIQLLLQRPRTCIGKYRLLAEMKGCFEAKATTRTEELSRNIEDTFLFLNRTQFGVQVVPLGPCPTHKAKEGPQ</sequence>
<dbReference type="EMBL" id="VCGU01000010">
    <property type="protein sequence ID" value="TRY68926.1"/>
    <property type="molecule type" value="Genomic_DNA"/>
</dbReference>
<protein>
    <submittedName>
        <fullName evidence="1">Uncharacterized protein</fullName>
    </submittedName>
</protein>
<dbReference type="AlphaFoldDB" id="A0A553NU40"/>
<name>A0A553NU40_TIGCA</name>
<proteinExistence type="predicted"/>